<evidence type="ECO:0000259" key="1">
    <source>
        <dbReference type="SMART" id="SM00919"/>
    </source>
</evidence>
<organism evidence="2">
    <name type="scientific">Ananas comosus var. bracteatus</name>
    <name type="common">red pineapple</name>
    <dbReference type="NCBI Taxonomy" id="296719"/>
    <lineage>
        <taxon>Eukaryota</taxon>
        <taxon>Viridiplantae</taxon>
        <taxon>Streptophyta</taxon>
        <taxon>Embryophyta</taxon>
        <taxon>Tracheophyta</taxon>
        <taxon>Spermatophyta</taxon>
        <taxon>Magnoliopsida</taxon>
        <taxon>Liliopsida</taxon>
        <taxon>Poales</taxon>
        <taxon>Bromeliaceae</taxon>
        <taxon>Bromelioideae</taxon>
        <taxon>Ananas</taxon>
    </lineage>
</organism>
<dbReference type="PANTHER" id="PTHR23406:SF73">
    <property type="entry name" value="NAD-DEPENDENT MALIC ENZYME 2, MITOCHONDRIAL"/>
    <property type="match status" value="1"/>
</dbReference>
<proteinExistence type="predicted"/>
<accession>A0A6V7NXX2</accession>
<dbReference type="GO" id="GO:0006108">
    <property type="term" value="P:malate metabolic process"/>
    <property type="evidence" value="ECO:0007669"/>
    <property type="project" value="TreeGrafter"/>
</dbReference>
<gene>
    <name evidence="2" type="ORF">CB5_LOCUS6608</name>
</gene>
<dbReference type="GO" id="GO:0005739">
    <property type="term" value="C:mitochondrion"/>
    <property type="evidence" value="ECO:0007669"/>
    <property type="project" value="TreeGrafter"/>
</dbReference>
<dbReference type="Pfam" id="PF03949">
    <property type="entry name" value="Malic_M"/>
    <property type="match status" value="1"/>
</dbReference>
<dbReference type="GO" id="GO:0004471">
    <property type="term" value="F:malate dehydrogenase (decarboxylating) (NAD+) activity"/>
    <property type="evidence" value="ECO:0007669"/>
    <property type="project" value="TreeGrafter"/>
</dbReference>
<dbReference type="EMBL" id="LR862143">
    <property type="protein sequence ID" value="CAD1823397.1"/>
    <property type="molecule type" value="Genomic_DNA"/>
</dbReference>
<dbReference type="Gene3D" id="3.40.50.720">
    <property type="entry name" value="NAD(P)-binding Rossmann-like Domain"/>
    <property type="match status" value="1"/>
</dbReference>
<dbReference type="AlphaFoldDB" id="A0A6V7NXX2"/>
<dbReference type="InterPro" id="IPR012302">
    <property type="entry name" value="Malic_NAD-bd"/>
</dbReference>
<reference evidence="2" key="1">
    <citation type="submission" date="2020-07" db="EMBL/GenBank/DDBJ databases">
        <authorList>
            <person name="Lin J."/>
        </authorList>
    </citation>
    <scope>NUCLEOTIDE SEQUENCE</scope>
</reference>
<evidence type="ECO:0000313" key="2">
    <source>
        <dbReference type="EMBL" id="CAD1823397.1"/>
    </source>
</evidence>
<dbReference type="GO" id="GO:0051287">
    <property type="term" value="F:NAD binding"/>
    <property type="evidence" value="ECO:0007669"/>
    <property type="project" value="InterPro"/>
</dbReference>
<dbReference type="PANTHER" id="PTHR23406">
    <property type="entry name" value="MALIC ENZYME-RELATED"/>
    <property type="match status" value="1"/>
</dbReference>
<dbReference type="SMART" id="SM00919">
    <property type="entry name" value="Malic_M"/>
    <property type="match status" value="1"/>
</dbReference>
<sequence length="149" mass="15781">MLLGLNTTARRVSPPNLSGVGGIFNAEVLKAMRESDCPRPAIFPMSNPTTNAECTPEDVFKYVGENAIFASGSPFNDVPLGDGKIGYVNQANNMYLFPGIGLGALFSGARHISDGMLQAAAECLASYMTDDQIQKGILFPSIASACCIR</sequence>
<dbReference type="InterPro" id="IPR036291">
    <property type="entry name" value="NAD(P)-bd_dom_sf"/>
</dbReference>
<protein>
    <recommendedName>
        <fullName evidence="1">Malic enzyme NAD-binding domain-containing protein</fullName>
    </recommendedName>
</protein>
<feature type="domain" description="Malic enzyme NAD-binding" evidence="1">
    <location>
        <begin position="2"/>
        <end position="148"/>
    </location>
</feature>
<dbReference type="SUPFAM" id="SSF51735">
    <property type="entry name" value="NAD(P)-binding Rossmann-fold domains"/>
    <property type="match status" value="1"/>
</dbReference>
<name>A0A6V7NXX2_ANACO</name>